<feature type="region of interest" description="Disordered" evidence="1">
    <location>
        <begin position="169"/>
        <end position="212"/>
    </location>
</feature>
<organism evidence="2">
    <name type="scientific">viral metagenome</name>
    <dbReference type="NCBI Taxonomy" id="1070528"/>
    <lineage>
        <taxon>unclassified sequences</taxon>
        <taxon>metagenomes</taxon>
        <taxon>organismal metagenomes</taxon>
    </lineage>
</organism>
<accession>A0A6C0CDT8</accession>
<reference evidence="2" key="1">
    <citation type="journal article" date="2020" name="Nature">
        <title>Giant virus diversity and host interactions through global metagenomics.</title>
        <authorList>
            <person name="Schulz F."/>
            <person name="Roux S."/>
            <person name="Paez-Espino D."/>
            <person name="Jungbluth S."/>
            <person name="Walsh D.A."/>
            <person name="Denef V.J."/>
            <person name="McMahon K.D."/>
            <person name="Konstantinidis K.T."/>
            <person name="Eloe-Fadrosh E.A."/>
            <person name="Kyrpides N.C."/>
            <person name="Woyke T."/>
        </authorList>
    </citation>
    <scope>NUCLEOTIDE SEQUENCE</scope>
    <source>
        <strain evidence="2">GVMAG-M-3300020595-32</strain>
    </source>
</reference>
<protein>
    <submittedName>
        <fullName evidence="2">Uncharacterized protein</fullName>
    </submittedName>
</protein>
<sequence length="270" mass="30139">MIKGNKLSLTKKLDGGYLHVKKSPIKSSVKGSKGGYSNYLNKNNSSGSNNTSSSNNQSGGKGDSMSKGKDNSTSKSKDKSKKIVSVKLTSPKKKVSPRKVKRVKDIPDIIPKQQPVKQPTQPVKQPTQPVKQQVKQPPKQPSNQPAKQLAKKPIRQKCVPLQNVKVKGSLKKQQVLKRQSKGKRINKSLTKRRQHSSNRGKRISVTKTRKYSNKDVSMIQKKIKEIKGKSEKQIKDDLEKQGVKLSGKSPSLMKDIYMYSQLCGINIKRE</sequence>
<feature type="compositionally biased region" description="Basic residues" evidence="1">
    <location>
        <begin position="78"/>
        <end position="102"/>
    </location>
</feature>
<name>A0A6C0CDT8_9ZZZZ</name>
<evidence type="ECO:0000313" key="2">
    <source>
        <dbReference type="EMBL" id="QHT02467.1"/>
    </source>
</evidence>
<feature type="region of interest" description="Disordered" evidence="1">
    <location>
        <begin position="22"/>
        <end position="156"/>
    </location>
</feature>
<feature type="compositionally biased region" description="Low complexity" evidence="1">
    <location>
        <begin position="111"/>
        <end position="137"/>
    </location>
</feature>
<dbReference type="EMBL" id="MN739395">
    <property type="protein sequence ID" value="QHT02467.1"/>
    <property type="molecule type" value="Genomic_DNA"/>
</dbReference>
<feature type="compositionally biased region" description="Basic and acidic residues" evidence="1">
    <location>
        <begin position="64"/>
        <end position="77"/>
    </location>
</feature>
<feature type="compositionally biased region" description="Basic residues" evidence="1">
    <location>
        <begin position="169"/>
        <end position="211"/>
    </location>
</feature>
<evidence type="ECO:0000256" key="1">
    <source>
        <dbReference type="SAM" id="MobiDB-lite"/>
    </source>
</evidence>
<feature type="compositionally biased region" description="Low complexity" evidence="1">
    <location>
        <begin position="25"/>
        <end position="58"/>
    </location>
</feature>
<dbReference type="AlphaFoldDB" id="A0A6C0CDT8"/>
<proteinExistence type="predicted"/>